<accession>A0A849BXC1</accession>
<keyword evidence="3" id="KW-1185">Reference proteome</keyword>
<proteinExistence type="predicted"/>
<dbReference type="EMBL" id="JABELX010000003">
    <property type="protein sequence ID" value="NNH69686.1"/>
    <property type="molecule type" value="Genomic_DNA"/>
</dbReference>
<evidence type="ECO:0000313" key="2">
    <source>
        <dbReference type="EMBL" id="NNH69686.1"/>
    </source>
</evidence>
<protein>
    <submittedName>
        <fullName evidence="2">Uncharacterized protein</fullName>
    </submittedName>
</protein>
<dbReference type="RefSeq" id="WP_157552463.1">
    <property type="nucleotide sequence ID" value="NZ_JABELX010000003.1"/>
</dbReference>
<comment type="caution">
    <text evidence="2">The sequence shown here is derived from an EMBL/GenBank/DDBJ whole genome shotgun (WGS) entry which is preliminary data.</text>
</comment>
<dbReference type="AlphaFoldDB" id="A0A849BXC1"/>
<reference evidence="2 3" key="1">
    <citation type="submission" date="2020-05" db="EMBL/GenBank/DDBJ databases">
        <title>MicrobeNet Type strains.</title>
        <authorList>
            <person name="Nicholson A.C."/>
        </authorList>
    </citation>
    <scope>NUCLEOTIDE SEQUENCE [LARGE SCALE GENOMIC DNA]</scope>
    <source>
        <strain evidence="2 3">JCM 3224</strain>
    </source>
</reference>
<dbReference type="Proteomes" id="UP000586827">
    <property type="component" value="Unassembled WGS sequence"/>
</dbReference>
<evidence type="ECO:0000256" key="1">
    <source>
        <dbReference type="SAM" id="SignalP"/>
    </source>
</evidence>
<organism evidence="2 3">
    <name type="scientific">Nocardia uniformis</name>
    <dbReference type="NCBI Taxonomy" id="53432"/>
    <lineage>
        <taxon>Bacteria</taxon>
        <taxon>Bacillati</taxon>
        <taxon>Actinomycetota</taxon>
        <taxon>Actinomycetes</taxon>
        <taxon>Mycobacteriales</taxon>
        <taxon>Nocardiaceae</taxon>
        <taxon>Nocardia</taxon>
    </lineage>
</organism>
<feature type="chain" id="PRO_5032654736" evidence="1">
    <location>
        <begin position="30"/>
        <end position="141"/>
    </location>
</feature>
<sequence>MTKPVGRNTIAAAIVVGAAVLATAGPAMAHPVLSAPTDQAPAVETDIRPIVNDHERYAGERFRVHGLVYSNAAVWTLAFVTGGPTEYYTLDGARVELTGDGSRSVSQGDIFTGVMTITGAQGVSDPEVTLDEVTVIGRGSS</sequence>
<gene>
    <name evidence="2" type="ORF">HLB23_07365</name>
</gene>
<evidence type="ECO:0000313" key="3">
    <source>
        <dbReference type="Proteomes" id="UP000586827"/>
    </source>
</evidence>
<feature type="signal peptide" evidence="1">
    <location>
        <begin position="1"/>
        <end position="29"/>
    </location>
</feature>
<name>A0A849BXC1_9NOCA</name>
<keyword evidence="1" id="KW-0732">Signal</keyword>